<dbReference type="Pfam" id="PF11343">
    <property type="entry name" value="DUF3145"/>
    <property type="match status" value="1"/>
</dbReference>
<organism evidence="1 2">
    <name type="scientific">Agrococcus jenensis</name>
    <dbReference type="NCBI Taxonomy" id="46353"/>
    <lineage>
        <taxon>Bacteria</taxon>
        <taxon>Bacillati</taxon>
        <taxon>Actinomycetota</taxon>
        <taxon>Actinomycetes</taxon>
        <taxon>Micrococcales</taxon>
        <taxon>Microbacteriaceae</taxon>
        <taxon>Agrococcus</taxon>
    </lineage>
</organism>
<proteinExistence type="predicted"/>
<keyword evidence="2" id="KW-1185">Reference proteome</keyword>
<dbReference type="InterPro" id="IPR021491">
    <property type="entry name" value="DUF3145"/>
</dbReference>
<accession>A0A3N2AVX4</accession>
<evidence type="ECO:0000313" key="1">
    <source>
        <dbReference type="EMBL" id="ROR67179.1"/>
    </source>
</evidence>
<protein>
    <submittedName>
        <fullName evidence="1">Uncharacterized protein DUF3145</fullName>
    </submittedName>
</protein>
<dbReference type="AlphaFoldDB" id="A0A3N2AVX4"/>
<reference evidence="1 2" key="1">
    <citation type="submission" date="2018-11" db="EMBL/GenBank/DDBJ databases">
        <title>Sequencing the genomes of 1000 actinobacteria strains.</title>
        <authorList>
            <person name="Klenk H.-P."/>
        </authorList>
    </citation>
    <scope>NUCLEOTIDE SEQUENCE [LARGE SCALE GENOMIC DNA]</scope>
    <source>
        <strain evidence="1 2">DSM 9580</strain>
    </source>
</reference>
<gene>
    <name evidence="1" type="ORF">EDD26_2585</name>
</gene>
<dbReference type="OrthoDB" id="3210860at2"/>
<evidence type="ECO:0000313" key="2">
    <source>
        <dbReference type="Proteomes" id="UP000275456"/>
    </source>
</evidence>
<dbReference type="EMBL" id="RKHJ01000001">
    <property type="protein sequence ID" value="ROR67179.1"/>
    <property type="molecule type" value="Genomic_DNA"/>
</dbReference>
<comment type="caution">
    <text evidence="1">The sequence shown here is derived from an EMBL/GenBank/DDBJ whole genome shotgun (WGS) entry which is preliminary data.</text>
</comment>
<dbReference type="RefSeq" id="WP_123698078.1">
    <property type="nucleotide sequence ID" value="NZ_RKHJ01000001.1"/>
</dbReference>
<sequence>MTAANTLRRRPASTTGVVWIHASPRAMRTHLEWAVGHAVGDALRFVWQAQPAAPGLERTEVHWTGAAGTGAAIASALAGWRDVRFEVSEDPTPGSDGMRWMHTPELGITARRIDAAGSIVVPEDRIRSAMEAAGTDPKALLAELDDALGGAWDRELETYRHASDASPVIWLHRVG</sequence>
<name>A0A3N2AVX4_9MICO</name>
<dbReference type="Proteomes" id="UP000275456">
    <property type="component" value="Unassembled WGS sequence"/>
</dbReference>